<gene>
    <name evidence="6" type="ORF">EGW08_007592</name>
</gene>
<proteinExistence type="predicted"/>
<feature type="domain" description="C-type lectin" evidence="4">
    <location>
        <begin position="339"/>
        <end position="452"/>
    </location>
</feature>
<reference evidence="6 7" key="1">
    <citation type="submission" date="2019-01" db="EMBL/GenBank/DDBJ databases">
        <title>A draft genome assembly of the solar-powered sea slug Elysia chlorotica.</title>
        <authorList>
            <person name="Cai H."/>
            <person name="Li Q."/>
            <person name="Fang X."/>
            <person name="Li J."/>
            <person name="Curtis N.E."/>
            <person name="Altenburger A."/>
            <person name="Shibata T."/>
            <person name="Feng M."/>
            <person name="Maeda T."/>
            <person name="Schwartz J.A."/>
            <person name="Shigenobu S."/>
            <person name="Lundholm N."/>
            <person name="Nishiyama T."/>
            <person name="Yang H."/>
            <person name="Hasebe M."/>
            <person name="Li S."/>
            <person name="Pierce S.K."/>
            <person name="Wang J."/>
        </authorList>
    </citation>
    <scope>NUCLEOTIDE SEQUENCE [LARGE SCALE GENOMIC DNA]</scope>
    <source>
        <strain evidence="6">EC2010</strain>
        <tissue evidence="6">Whole organism of an adult</tissue>
    </source>
</reference>
<dbReference type="InterPro" id="IPR018378">
    <property type="entry name" value="C-type_lectin_CS"/>
</dbReference>
<dbReference type="InterPro" id="IPR016186">
    <property type="entry name" value="C-type_lectin-like/link_sf"/>
</dbReference>
<organism evidence="6 7">
    <name type="scientific">Elysia chlorotica</name>
    <name type="common">Eastern emerald elysia</name>
    <name type="synonym">Sea slug</name>
    <dbReference type="NCBI Taxonomy" id="188477"/>
    <lineage>
        <taxon>Eukaryota</taxon>
        <taxon>Metazoa</taxon>
        <taxon>Spiralia</taxon>
        <taxon>Lophotrochozoa</taxon>
        <taxon>Mollusca</taxon>
        <taxon>Gastropoda</taxon>
        <taxon>Heterobranchia</taxon>
        <taxon>Euthyneura</taxon>
        <taxon>Panpulmonata</taxon>
        <taxon>Sacoglossa</taxon>
        <taxon>Placobranchoidea</taxon>
        <taxon>Plakobranchidae</taxon>
        <taxon>Elysia</taxon>
    </lineage>
</organism>
<evidence type="ECO:0000256" key="1">
    <source>
        <dbReference type="ARBA" id="ARBA00023157"/>
    </source>
</evidence>
<feature type="domain" description="ShKT" evidence="5">
    <location>
        <begin position="205"/>
        <end position="240"/>
    </location>
</feature>
<evidence type="ECO:0000259" key="4">
    <source>
        <dbReference type="PROSITE" id="PS50041"/>
    </source>
</evidence>
<feature type="non-terminal residue" evidence="6">
    <location>
        <position position="1"/>
    </location>
</feature>
<evidence type="ECO:0000256" key="3">
    <source>
        <dbReference type="SAM" id="Phobius"/>
    </source>
</evidence>
<dbReference type="InterPro" id="IPR003582">
    <property type="entry name" value="ShKT_dom"/>
</dbReference>
<name>A0A3S1BBZ4_ELYCH</name>
<dbReference type="Gene3D" id="3.10.100.10">
    <property type="entry name" value="Mannose-Binding Protein A, subunit A"/>
    <property type="match status" value="5"/>
</dbReference>
<feature type="domain" description="C-type lectin" evidence="4">
    <location>
        <begin position="1"/>
        <end position="84"/>
    </location>
</feature>
<dbReference type="Proteomes" id="UP000271974">
    <property type="component" value="Unassembled WGS sequence"/>
</dbReference>
<dbReference type="InterPro" id="IPR016187">
    <property type="entry name" value="CTDL_fold"/>
</dbReference>
<feature type="domain" description="ShKT" evidence="5">
    <location>
        <begin position="167"/>
        <end position="201"/>
    </location>
</feature>
<keyword evidence="3" id="KW-1133">Transmembrane helix</keyword>
<dbReference type="CDD" id="cd00037">
    <property type="entry name" value="CLECT"/>
    <property type="match status" value="3"/>
</dbReference>
<dbReference type="EMBL" id="RQTK01000198">
    <property type="protein sequence ID" value="RUS84672.1"/>
    <property type="molecule type" value="Genomic_DNA"/>
</dbReference>
<dbReference type="SMART" id="SM00034">
    <property type="entry name" value="CLECT"/>
    <property type="match status" value="4"/>
</dbReference>
<dbReference type="SUPFAM" id="SSF56436">
    <property type="entry name" value="C-type lectin-like"/>
    <property type="match status" value="4"/>
</dbReference>
<evidence type="ECO:0008006" key="8">
    <source>
        <dbReference type="Google" id="ProtNLM"/>
    </source>
</evidence>
<evidence type="ECO:0000313" key="6">
    <source>
        <dbReference type="EMBL" id="RUS84672.1"/>
    </source>
</evidence>
<dbReference type="PANTHER" id="PTHR22803">
    <property type="entry name" value="MANNOSE, PHOSPHOLIPASE, LECTIN RECEPTOR RELATED"/>
    <property type="match status" value="1"/>
</dbReference>
<protein>
    <recommendedName>
        <fullName evidence="8">C-type lectin domain-containing protein</fullName>
    </recommendedName>
</protein>
<keyword evidence="3" id="KW-0812">Transmembrane</keyword>
<accession>A0A3S1BBZ4</accession>
<dbReference type="InterPro" id="IPR050111">
    <property type="entry name" value="C-type_lectin/snaclec_domain"/>
</dbReference>
<dbReference type="PROSITE" id="PS51670">
    <property type="entry name" value="SHKT"/>
    <property type="match status" value="2"/>
</dbReference>
<dbReference type="PROSITE" id="PS00615">
    <property type="entry name" value="C_TYPE_LECTIN_1"/>
    <property type="match status" value="1"/>
</dbReference>
<feature type="disulfide bond" evidence="2">
    <location>
        <begin position="167"/>
        <end position="201"/>
    </location>
</feature>
<dbReference type="Pfam" id="PF01549">
    <property type="entry name" value="ShK"/>
    <property type="match status" value="2"/>
</dbReference>
<feature type="domain" description="C-type lectin" evidence="4">
    <location>
        <begin position="119"/>
        <end position="305"/>
    </location>
</feature>
<feature type="transmembrane region" description="Helical" evidence="3">
    <location>
        <begin position="684"/>
        <end position="705"/>
    </location>
</feature>
<dbReference type="InterPro" id="IPR001304">
    <property type="entry name" value="C-type_lectin-like"/>
</dbReference>
<evidence type="ECO:0000313" key="7">
    <source>
        <dbReference type="Proteomes" id="UP000271974"/>
    </source>
</evidence>
<dbReference type="SMART" id="SM00254">
    <property type="entry name" value="ShKT"/>
    <property type="match status" value="2"/>
</dbReference>
<keyword evidence="7" id="KW-1185">Reference proteome</keyword>
<sequence length="755" mass="82854">NSRDEESYLAGRLSRSRLDSYWIGASDSEIEFGWVWADGSPFSYFNWAPGQPDNYKDQDCVSLNKSTMQWSDEGPSAVIGLICETKEFSVQDNSTAKPQTTPNPQVGKFYGCQAGWVSYQDSCYMIQEDRKTWIEAQGACRQNQAELASIANKLENQFIWSQIPYGCQDKNSSCPDLAQDGGCPTNASYVTVNCRKSCGLCDSACANAYSNSHCDYWASTGECTKNPFWMWPNCRLSCGCDRSINEGYWIGFNDRSSPMNFIWADNSPVTYAYWMRQEPDTSRGNKEDCVLMHKVTGEWSDEECNTASSGYVCKMPKSFLDTVTVDASKMGCSFGAVGYRGKCYVTVPTLKAWPDAKAYCERLKGHLVIVPDRRANAFLTSILFAEEKNSDSDFWIGLSATGENYSWVDGSKLNFDFWTANHTGKESDVCAALTSQGWATSPCDVQSPSICELPRRGWATTSAPTTVTATGSAAVTHPCPGGWTDFNGLCYKFMSSLKNFVQASSFCESQAASLMSLHDQETNNFLFKTLLPNKDILDNKDIWIGLQHNFQETSWVDGTPFDFQAWGDGQPNTFLIHTACGAAQTVTQDWKFTSCYERKAFVCQLQKGGLYISLPTEKETTALPSDVPLCRERTTLDPTGNAGGWHGFDPNTVGSGSSVESTAKIAQSTAAEKSQCPGMPHGSIAGIVVSVVCACAVLVTGAFVYGRKRGSLSRQQKEGSGFDSTGFNNALYAAKHHEDGGGDDLKISLDNLNSA</sequence>
<comment type="caution">
    <text evidence="2">Lacks conserved residue(s) required for the propagation of feature annotation.</text>
</comment>
<dbReference type="AlphaFoldDB" id="A0A3S1BBZ4"/>
<feature type="domain" description="C-type lectin" evidence="4">
    <location>
        <begin position="486"/>
        <end position="604"/>
    </location>
</feature>
<comment type="caution">
    <text evidence="6">The sequence shown here is derived from an EMBL/GenBank/DDBJ whole genome shotgun (WGS) entry which is preliminary data.</text>
</comment>
<keyword evidence="1 2" id="KW-1015">Disulfide bond</keyword>
<evidence type="ECO:0000259" key="5">
    <source>
        <dbReference type="PROSITE" id="PS51670"/>
    </source>
</evidence>
<keyword evidence="3" id="KW-0472">Membrane</keyword>
<evidence type="ECO:0000256" key="2">
    <source>
        <dbReference type="PROSITE-ProRule" id="PRU01005"/>
    </source>
</evidence>
<dbReference type="OrthoDB" id="6067009at2759"/>
<dbReference type="PROSITE" id="PS50041">
    <property type="entry name" value="C_TYPE_LECTIN_2"/>
    <property type="match status" value="4"/>
</dbReference>
<dbReference type="Pfam" id="PF00059">
    <property type="entry name" value="Lectin_C"/>
    <property type="match status" value="4"/>
</dbReference>